<evidence type="ECO:0000256" key="1">
    <source>
        <dbReference type="ARBA" id="ARBA00000877"/>
    </source>
</evidence>
<dbReference type="Proteomes" id="UP001575105">
    <property type="component" value="Unassembled WGS sequence"/>
</dbReference>
<keyword evidence="14" id="KW-1185">Reference proteome</keyword>
<keyword evidence="5 10" id="KW-0548">Nucleotidyltransferase</keyword>
<dbReference type="GO" id="GO:0106408">
    <property type="term" value="F:diadenylate cyclase activity"/>
    <property type="evidence" value="ECO:0007669"/>
    <property type="project" value="UniProtKB-EC"/>
</dbReference>
<accession>A0ABV4U8R2</accession>
<dbReference type="NCBIfam" id="TIGR00159">
    <property type="entry name" value="diadenylate cyclase CdaA"/>
    <property type="match status" value="1"/>
</dbReference>
<dbReference type="EC" id="2.7.7.85" evidence="10"/>
<dbReference type="InterPro" id="IPR050338">
    <property type="entry name" value="DisA"/>
</dbReference>
<dbReference type="InterPro" id="IPR014046">
    <property type="entry name" value="C-di-AMP_synthase"/>
</dbReference>
<dbReference type="Gene3D" id="3.40.1700.10">
    <property type="entry name" value="DNA integrity scanning protein, DisA, N-terminal domain"/>
    <property type="match status" value="1"/>
</dbReference>
<reference evidence="13 14" key="1">
    <citation type="submission" date="2024-08" db="EMBL/GenBank/DDBJ databases">
        <title>Whole-genome sequencing of halo(alkali)philic microorganisms from hypersaline lakes.</title>
        <authorList>
            <person name="Sorokin D.Y."/>
            <person name="Merkel A.Y."/>
            <person name="Messina E."/>
            <person name="Yakimov M."/>
        </authorList>
    </citation>
    <scope>NUCLEOTIDE SEQUENCE [LARGE SCALE GENOMIC DNA]</scope>
    <source>
        <strain evidence="13 14">AB-hyl4</strain>
    </source>
</reference>
<keyword evidence="6 10" id="KW-0547">Nucleotide-binding</keyword>
<dbReference type="PROSITE" id="PS51794">
    <property type="entry name" value="DAC"/>
    <property type="match status" value="1"/>
</dbReference>
<feature type="transmembrane region" description="Helical" evidence="10">
    <location>
        <begin position="54"/>
        <end position="73"/>
    </location>
</feature>
<evidence type="ECO:0000256" key="11">
    <source>
        <dbReference type="SAM" id="MobiDB-lite"/>
    </source>
</evidence>
<feature type="domain" description="DAC" evidence="12">
    <location>
        <begin position="97"/>
        <end position="253"/>
    </location>
</feature>
<keyword evidence="9 10" id="KW-0472">Membrane</keyword>
<evidence type="ECO:0000256" key="6">
    <source>
        <dbReference type="ARBA" id="ARBA00022741"/>
    </source>
</evidence>
<dbReference type="HAMAP" id="MF_01499">
    <property type="entry name" value="DacA"/>
    <property type="match status" value="1"/>
</dbReference>
<dbReference type="EMBL" id="JBGUBD010000005">
    <property type="protein sequence ID" value="MFA9478673.1"/>
    <property type="molecule type" value="Genomic_DNA"/>
</dbReference>
<comment type="caution">
    <text evidence="10">Lacks conserved residue(s) required for the propagation of feature annotation.</text>
</comment>
<evidence type="ECO:0000256" key="7">
    <source>
        <dbReference type="ARBA" id="ARBA00022840"/>
    </source>
</evidence>
<evidence type="ECO:0000313" key="13">
    <source>
        <dbReference type="EMBL" id="MFA9478673.1"/>
    </source>
</evidence>
<dbReference type="InterPro" id="IPR034701">
    <property type="entry name" value="CdaA"/>
</dbReference>
<protein>
    <recommendedName>
        <fullName evidence="10">Diadenylate cyclase</fullName>
        <shortName evidence="10">DAC</shortName>
        <ecNumber evidence="10">2.7.7.85</ecNumber>
    </recommendedName>
    <alternativeName>
        <fullName evidence="10">Cyclic-di-AMP synthase</fullName>
        <shortName evidence="10">c-di-AMP synthase</shortName>
    </alternativeName>
</protein>
<comment type="caution">
    <text evidence="13">The sequence shown here is derived from an EMBL/GenBank/DDBJ whole genome shotgun (WGS) entry which is preliminary data.</text>
</comment>
<evidence type="ECO:0000256" key="5">
    <source>
        <dbReference type="ARBA" id="ARBA00022695"/>
    </source>
</evidence>
<comment type="catalytic activity">
    <reaction evidence="1 10">
        <text>2 ATP = 3',3'-c-di-AMP + 2 diphosphate</text>
        <dbReference type="Rhea" id="RHEA:35655"/>
        <dbReference type="ChEBI" id="CHEBI:30616"/>
        <dbReference type="ChEBI" id="CHEBI:33019"/>
        <dbReference type="ChEBI" id="CHEBI:71500"/>
        <dbReference type="EC" id="2.7.7.85"/>
    </reaction>
</comment>
<dbReference type="SUPFAM" id="SSF143597">
    <property type="entry name" value="YojJ-like"/>
    <property type="match status" value="1"/>
</dbReference>
<comment type="similarity">
    <text evidence="10">Belongs to the adenylate cyclase family. DacA/CdaA subfamily.</text>
</comment>
<evidence type="ECO:0000256" key="3">
    <source>
        <dbReference type="ARBA" id="ARBA00022679"/>
    </source>
</evidence>
<feature type="region of interest" description="Disordered" evidence="11">
    <location>
        <begin position="272"/>
        <end position="296"/>
    </location>
</feature>
<evidence type="ECO:0000256" key="9">
    <source>
        <dbReference type="ARBA" id="ARBA00023136"/>
    </source>
</evidence>
<feature type="transmembrane region" description="Helical" evidence="10">
    <location>
        <begin position="24"/>
        <end position="42"/>
    </location>
</feature>
<feature type="transmembrane region" description="Helical" evidence="10">
    <location>
        <begin position="79"/>
        <end position="96"/>
    </location>
</feature>
<name>A0ABV4U8R2_9BACT</name>
<comment type="function">
    <text evidence="10">Catalyzes the condensation of 2 ATP molecules into cyclic di-AMP (c-di-AMP), a second messenger used to regulate differing processes in different bacteria.</text>
</comment>
<dbReference type="PIRSF" id="PIRSF004793">
    <property type="entry name" value="UCP004793"/>
    <property type="match status" value="1"/>
</dbReference>
<keyword evidence="3 10" id="KW-0808">Transferase</keyword>
<keyword evidence="2 10" id="KW-1003">Cell membrane</keyword>
<dbReference type="InterPro" id="IPR003390">
    <property type="entry name" value="DNA_integrity_scan_DisA_N"/>
</dbReference>
<gene>
    <name evidence="13" type="primary">cdaA</name>
    <name evidence="10" type="synonym">dacA</name>
    <name evidence="13" type="ORF">ACERK3_10230</name>
</gene>
<dbReference type="RefSeq" id="WP_425345599.1">
    <property type="nucleotide sequence ID" value="NZ_JBGUBD010000005.1"/>
</dbReference>
<evidence type="ECO:0000256" key="8">
    <source>
        <dbReference type="ARBA" id="ARBA00022989"/>
    </source>
</evidence>
<evidence type="ECO:0000256" key="2">
    <source>
        <dbReference type="ARBA" id="ARBA00022475"/>
    </source>
</evidence>
<evidence type="ECO:0000259" key="12">
    <source>
        <dbReference type="PROSITE" id="PS51794"/>
    </source>
</evidence>
<dbReference type="PANTHER" id="PTHR34185:SF1">
    <property type="entry name" value="DIADENYLATE CYCLASE"/>
    <property type="match status" value="1"/>
</dbReference>
<keyword evidence="7 10" id="KW-0067">ATP-binding</keyword>
<keyword evidence="4 10" id="KW-0812">Transmembrane</keyword>
<feature type="compositionally biased region" description="Polar residues" evidence="11">
    <location>
        <begin position="275"/>
        <end position="288"/>
    </location>
</feature>
<sequence length="296" mass="32552">MTFDRLEQLLRRIQGYLWTEPLEVLIEIAVIWVVVYVILRFLRGTRGARVIKGMAVVLIIGTLAIQILGRQNAFERLNFLYTNFLAFASLMLVIVFQPELRRALVRLGEARFFRQSGLRKARVVEEVLGAVQYLARNKIGALIAIERQVGLQGIVELGTRLDAEVSKELLNTLFWPGSALHDMGVVVRGDRIIAAGVQFPLAEGENIPQELGSRHRAAWGLSQEADALVIVVSEETGAISVAERGELTRGLSPEELRPILIRGLGSVTIAERNETNGSDAGSDSTLSNEGALGSRS</sequence>
<evidence type="ECO:0000256" key="10">
    <source>
        <dbReference type="HAMAP-Rule" id="MF_01499"/>
    </source>
</evidence>
<dbReference type="PANTHER" id="PTHR34185">
    <property type="entry name" value="DIADENYLATE CYCLASE"/>
    <property type="match status" value="1"/>
</dbReference>
<dbReference type="InterPro" id="IPR036888">
    <property type="entry name" value="DNA_integrity_DisA_N_sf"/>
</dbReference>
<organism evidence="13 14">
    <name type="scientific">Natronomicrosphaera hydrolytica</name>
    <dbReference type="NCBI Taxonomy" id="3242702"/>
    <lineage>
        <taxon>Bacteria</taxon>
        <taxon>Pseudomonadati</taxon>
        <taxon>Planctomycetota</taxon>
        <taxon>Phycisphaerae</taxon>
        <taxon>Phycisphaerales</taxon>
        <taxon>Phycisphaeraceae</taxon>
        <taxon>Natronomicrosphaera</taxon>
    </lineage>
</organism>
<dbReference type="Pfam" id="PF02457">
    <property type="entry name" value="DAC"/>
    <property type="match status" value="1"/>
</dbReference>
<evidence type="ECO:0000256" key="4">
    <source>
        <dbReference type="ARBA" id="ARBA00022692"/>
    </source>
</evidence>
<proteinExistence type="inferred from homology"/>
<keyword evidence="8 10" id="KW-1133">Transmembrane helix</keyword>
<comment type="subunit">
    <text evidence="10">Probably a homodimer.</text>
</comment>
<evidence type="ECO:0000313" key="14">
    <source>
        <dbReference type="Proteomes" id="UP001575105"/>
    </source>
</evidence>